<keyword evidence="1" id="KW-0255">Endonuclease</keyword>
<dbReference type="GO" id="GO:0004519">
    <property type="term" value="F:endonuclease activity"/>
    <property type="evidence" value="ECO:0007669"/>
    <property type="project" value="UniProtKB-KW"/>
</dbReference>
<dbReference type="Gene3D" id="1.10.30.50">
    <property type="match status" value="1"/>
</dbReference>
<evidence type="ECO:0000313" key="1">
    <source>
        <dbReference type="EMBL" id="ATW59105.1"/>
    </source>
</evidence>
<organism evidence="1 2">
    <name type="scientific">Gordonia phage Gustav</name>
    <dbReference type="NCBI Taxonomy" id="2047872"/>
    <lineage>
        <taxon>Viruses</taxon>
        <taxon>Duplodnaviria</taxon>
        <taxon>Heunggongvirae</taxon>
        <taxon>Uroviricota</taxon>
        <taxon>Caudoviricetes</taxon>
        <taxon>Gustavvirus</taxon>
        <taxon>Gustavvirus gustav</taxon>
    </lineage>
</organism>
<keyword evidence="2" id="KW-1185">Reference proteome</keyword>
<dbReference type="EMBL" id="MG198784">
    <property type="protein sequence ID" value="ATW59105.1"/>
    <property type="molecule type" value="Genomic_DNA"/>
</dbReference>
<gene>
    <name evidence="1" type="ORF">PHIRE_GUSTAV_45</name>
</gene>
<keyword evidence="1" id="KW-0378">Hydrolase</keyword>
<dbReference type="Proteomes" id="UP000241392">
    <property type="component" value="Segment"/>
</dbReference>
<accession>A0A2H4PA56</accession>
<reference evidence="2" key="1">
    <citation type="submission" date="2017-10" db="EMBL/GenBank/DDBJ databases">
        <authorList>
            <person name="Banno H."/>
            <person name="Chua N.-H."/>
        </authorList>
    </citation>
    <scope>NUCLEOTIDE SEQUENCE [LARGE SCALE GENOMIC DNA]</scope>
</reference>
<evidence type="ECO:0000313" key="2">
    <source>
        <dbReference type="Proteomes" id="UP000241392"/>
    </source>
</evidence>
<protein>
    <submittedName>
        <fullName evidence="1">HNH endonuclease</fullName>
    </submittedName>
</protein>
<dbReference type="OrthoDB" id="17264at10239"/>
<name>A0A2H4PA56_9CAUD</name>
<keyword evidence="1" id="KW-0540">Nuclease</keyword>
<proteinExistence type="predicted"/>
<sequence>MTYRGTTNRNARGSAADRRRRREWLVAEFGDGTLVVCSTCPAVLTVETVTADRYPIPGCEGGRYVRGNIRPMCAACNSSSGGKLGATRRWAV</sequence>